<accession>A0A8B6CPB3</accession>
<protein>
    <submittedName>
        <fullName evidence="2">Uncharacterized protein</fullName>
    </submittedName>
</protein>
<gene>
    <name evidence="2" type="ORF">MGAL_10B015392</name>
</gene>
<comment type="caution">
    <text evidence="2">The sequence shown here is derived from an EMBL/GenBank/DDBJ whole genome shotgun (WGS) entry which is preliminary data.</text>
</comment>
<feature type="region of interest" description="Disordered" evidence="1">
    <location>
        <begin position="17"/>
        <end position="65"/>
    </location>
</feature>
<sequence length="141" mass="16065">MPSIWRILNNFLVKRTAEPNSSASSHGRNQSGEVKESTSSQSVKIDVQDSDDVRKTRGQLNQNRLLHHMAENQSGEVKESRASQSVKIDVQDTDDGRWFYLTHYQSSAFHIEDPRQYSSQENSKIVIQWQKKSSGEGEEAN</sequence>
<dbReference type="EMBL" id="UYJE01002038">
    <property type="protein sequence ID" value="VDI07372.1"/>
    <property type="molecule type" value="Genomic_DNA"/>
</dbReference>
<evidence type="ECO:0000313" key="3">
    <source>
        <dbReference type="Proteomes" id="UP000596742"/>
    </source>
</evidence>
<reference evidence="2" key="1">
    <citation type="submission" date="2018-11" db="EMBL/GenBank/DDBJ databases">
        <authorList>
            <person name="Alioto T."/>
            <person name="Alioto T."/>
        </authorList>
    </citation>
    <scope>NUCLEOTIDE SEQUENCE</scope>
</reference>
<name>A0A8B6CPB3_MYTGA</name>
<organism evidence="2 3">
    <name type="scientific">Mytilus galloprovincialis</name>
    <name type="common">Mediterranean mussel</name>
    <dbReference type="NCBI Taxonomy" id="29158"/>
    <lineage>
        <taxon>Eukaryota</taxon>
        <taxon>Metazoa</taxon>
        <taxon>Spiralia</taxon>
        <taxon>Lophotrochozoa</taxon>
        <taxon>Mollusca</taxon>
        <taxon>Bivalvia</taxon>
        <taxon>Autobranchia</taxon>
        <taxon>Pteriomorphia</taxon>
        <taxon>Mytilida</taxon>
        <taxon>Mytiloidea</taxon>
        <taxon>Mytilidae</taxon>
        <taxon>Mytilinae</taxon>
        <taxon>Mytilus</taxon>
    </lineage>
</organism>
<proteinExistence type="predicted"/>
<dbReference type="AlphaFoldDB" id="A0A8B6CPB3"/>
<evidence type="ECO:0000256" key="1">
    <source>
        <dbReference type="SAM" id="MobiDB-lite"/>
    </source>
</evidence>
<feature type="compositionally biased region" description="Polar residues" evidence="1">
    <location>
        <begin position="18"/>
        <end position="43"/>
    </location>
</feature>
<dbReference type="Proteomes" id="UP000596742">
    <property type="component" value="Unassembled WGS sequence"/>
</dbReference>
<keyword evidence="3" id="KW-1185">Reference proteome</keyword>
<evidence type="ECO:0000313" key="2">
    <source>
        <dbReference type="EMBL" id="VDI07372.1"/>
    </source>
</evidence>